<keyword evidence="3" id="KW-1185">Reference proteome</keyword>
<feature type="region of interest" description="Disordered" evidence="1">
    <location>
        <begin position="136"/>
        <end position="248"/>
    </location>
</feature>
<feature type="compositionally biased region" description="Gly residues" evidence="1">
    <location>
        <begin position="177"/>
        <end position="187"/>
    </location>
</feature>
<dbReference type="EMBL" id="CAUYUJ010016647">
    <property type="protein sequence ID" value="CAK0867467.1"/>
    <property type="molecule type" value="Genomic_DNA"/>
</dbReference>
<dbReference type="Proteomes" id="UP001189429">
    <property type="component" value="Unassembled WGS sequence"/>
</dbReference>
<dbReference type="Gene3D" id="1.25.40.180">
    <property type="match status" value="1"/>
</dbReference>
<sequence length="323" mass="34869">MVETIAAAVHSDSEDDAFERKIRSLLHEAQADCLDSISKQLASQCHAWKDMKPLARVLLSHALLRPELHEMLAELVPRLSALLPELPAEAEGESPVTFARLLLNACQDEFECLLASREPADPALAGASLVVLRPPAARRQQVRRRDLRGAGRRPLRRGPGRARPGQAGRRPARARGAGVGGRPGTMDGGPQWPAESPDELPGAPLRVQGPGHESPSDDPGRPARGWRARGAPRRVRAGRASLPPRGCPVEDQGWPEGAHQVRQEADARQGGTVVPEVRGEGRPRVRGLIFCAVTSFCLPGAFLPQPSLPMTPRQHGQSEARCC</sequence>
<name>A0ABN9V3T7_9DINO</name>
<proteinExistence type="predicted"/>
<comment type="caution">
    <text evidence="2">The sequence shown here is derived from an EMBL/GenBank/DDBJ whole genome shotgun (WGS) entry which is preliminary data.</text>
</comment>
<organism evidence="2 3">
    <name type="scientific">Prorocentrum cordatum</name>
    <dbReference type="NCBI Taxonomy" id="2364126"/>
    <lineage>
        <taxon>Eukaryota</taxon>
        <taxon>Sar</taxon>
        <taxon>Alveolata</taxon>
        <taxon>Dinophyceae</taxon>
        <taxon>Prorocentrales</taxon>
        <taxon>Prorocentraceae</taxon>
        <taxon>Prorocentrum</taxon>
    </lineage>
</organism>
<reference evidence="2" key="1">
    <citation type="submission" date="2023-10" db="EMBL/GenBank/DDBJ databases">
        <authorList>
            <person name="Chen Y."/>
            <person name="Shah S."/>
            <person name="Dougan E. K."/>
            <person name="Thang M."/>
            <person name="Chan C."/>
        </authorList>
    </citation>
    <scope>NUCLEOTIDE SEQUENCE [LARGE SCALE GENOMIC DNA]</scope>
</reference>
<evidence type="ECO:0000313" key="3">
    <source>
        <dbReference type="Proteomes" id="UP001189429"/>
    </source>
</evidence>
<accession>A0ABN9V3T7</accession>
<evidence type="ECO:0000313" key="2">
    <source>
        <dbReference type="EMBL" id="CAK0867467.1"/>
    </source>
</evidence>
<evidence type="ECO:0000256" key="1">
    <source>
        <dbReference type="SAM" id="MobiDB-lite"/>
    </source>
</evidence>
<dbReference type="InterPro" id="IPR016024">
    <property type="entry name" value="ARM-type_fold"/>
</dbReference>
<feature type="compositionally biased region" description="Basic residues" evidence="1">
    <location>
        <begin position="150"/>
        <end position="160"/>
    </location>
</feature>
<feature type="compositionally biased region" description="Basic residues" evidence="1">
    <location>
        <begin position="224"/>
        <end position="237"/>
    </location>
</feature>
<gene>
    <name evidence="2" type="ORF">PCOR1329_LOCUS54396</name>
</gene>
<protein>
    <submittedName>
        <fullName evidence="2">Uncharacterized protein</fullName>
    </submittedName>
</protein>
<dbReference type="SUPFAM" id="SSF48371">
    <property type="entry name" value="ARM repeat"/>
    <property type="match status" value="1"/>
</dbReference>